<gene>
    <name evidence="2" type="ORF">QFZ34_000958</name>
</gene>
<feature type="compositionally biased region" description="Polar residues" evidence="1">
    <location>
        <begin position="114"/>
        <end position="130"/>
    </location>
</feature>
<sequence>MAQKKRRTRSTSRSPKRSSSRSSQRWSPIGLLLAVAVLGGVGLLAFWTKEQAKNPSATNTRSPVATASRAPSAVPRPEKEVRSPAKTALREESGRTEIARAPVPRPSVPVGVPQQNPAATKPTQQASLQRPQGPIGKAIGEPPRGTNVPGMAPSVVYARDRLVLRRSASQASASIGSVEKGREMRSYSKAGKWHHIAVPTTGMIGWVHEDMLIKGRQAPNISSMTTGAIYRAPAQAVYPPRPVGAQ</sequence>
<protein>
    <submittedName>
        <fullName evidence="2">Cytoskeletal protein RodZ</fullName>
    </submittedName>
</protein>
<reference evidence="2 3" key="1">
    <citation type="submission" date="2023-07" db="EMBL/GenBank/DDBJ databases">
        <title>Comparative genomics of wheat-associated soil bacteria to identify genetic determinants of phenazine resistance.</title>
        <authorList>
            <person name="Mouncey N."/>
        </authorList>
    </citation>
    <scope>NUCLEOTIDE SEQUENCE [LARGE SCALE GENOMIC DNA]</scope>
    <source>
        <strain evidence="2 3">W4I11</strain>
    </source>
</reference>
<feature type="region of interest" description="Disordered" evidence="1">
    <location>
        <begin position="1"/>
        <end position="26"/>
    </location>
</feature>
<accession>A0ABU0S5I3</accession>
<evidence type="ECO:0000313" key="3">
    <source>
        <dbReference type="Proteomes" id="UP001237780"/>
    </source>
</evidence>
<comment type="caution">
    <text evidence="2">The sequence shown here is derived from an EMBL/GenBank/DDBJ whole genome shotgun (WGS) entry which is preliminary data.</text>
</comment>
<organism evidence="2 3">
    <name type="scientific">Phyllobacterium ifriqiyense</name>
    <dbReference type="NCBI Taxonomy" id="314238"/>
    <lineage>
        <taxon>Bacteria</taxon>
        <taxon>Pseudomonadati</taxon>
        <taxon>Pseudomonadota</taxon>
        <taxon>Alphaproteobacteria</taxon>
        <taxon>Hyphomicrobiales</taxon>
        <taxon>Phyllobacteriaceae</taxon>
        <taxon>Phyllobacterium</taxon>
    </lineage>
</organism>
<evidence type="ECO:0000256" key="1">
    <source>
        <dbReference type="SAM" id="MobiDB-lite"/>
    </source>
</evidence>
<feature type="region of interest" description="Disordered" evidence="1">
    <location>
        <begin position="49"/>
        <end position="131"/>
    </location>
</feature>
<proteinExistence type="predicted"/>
<feature type="compositionally biased region" description="Polar residues" evidence="1">
    <location>
        <begin position="53"/>
        <end position="65"/>
    </location>
</feature>
<dbReference type="EMBL" id="JAUSZT010000002">
    <property type="protein sequence ID" value="MDQ0995781.1"/>
    <property type="molecule type" value="Genomic_DNA"/>
</dbReference>
<feature type="compositionally biased region" description="Basic residues" evidence="1">
    <location>
        <begin position="1"/>
        <end position="19"/>
    </location>
</feature>
<evidence type="ECO:0000313" key="2">
    <source>
        <dbReference type="EMBL" id="MDQ0995781.1"/>
    </source>
</evidence>
<feature type="compositionally biased region" description="Basic and acidic residues" evidence="1">
    <location>
        <begin position="76"/>
        <end position="98"/>
    </location>
</feature>
<dbReference type="Gene3D" id="2.30.30.40">
    <property type="entry name" value="SH3 Domains"/>
    <property type="match status" value="1"/>
</dbReference>
<dbReference type="RefSeq" id="WP_307277537.1">
    <property type="nucleotide sequence ID" value="NZ_JAUSZT010000002.1"/>
</dbReference>
<keyword evidence="3" id="KW-1185">Reference proteome</keyword>
<dbReference type="Proteomes" id="UP001237780">
    <property type="component" value="Unassembled WGS sequence"/>
</dbReference>
<name>A0ABU0S5I3_9HYPH</name>